<protein>
    <submittedName>
        <fullName evidence="7">Translocation/assembly module TamB domain-containing protein</fullName>
    </submittedName>
</protein>
<dbReference type="GO" id="GO:0005886">
    <property type="term" value="C:plasma membrane"/>
    <property type="evidence" value="ECO:0007669"/>
    <property type="project" value="InterPro"/>
</dbReference>
<dbReference type="Pfam" id="PF05359">
    <property type="entry name" value="DUF748"/>
    <property type="match status" value="1"/>
</dbReference>
<evidence type="ECO:0000256" key="2">
    <source>
        <dbReference type="ARBA" id="ARBA00022692"/>
    </source>
</evidence>
<feature type="transmembrane region" description="Helical" evidence="5">
    <location>
        <begin position="7"/>
        <end position="26"/>
    </location>
</feature>
<name>A0A937AIB2_9BACT</name>
<dbReference type="GO" id="GO:0009306">
    <property type="term" value="P:protein secretion"/>
    <property type="evidence" value="ECO:0007669"/>
    <property type="project" value="InterPro"/>
</dbReference>
<organism evidence="7 8">
    <name type="scientific">Marivirga atlantica</name>
    <dbReference type="NCBI Taxonomy" id="1548457"/>
    <lineage>
        <taxon>Bacteria</taxon>
        <taxon>Pseudomonadati</taxon>
        <taxon>Bacteroidota</taxon>
        <taxon>Cytophagia</taxon>
        <taxon>Cytophagales</taxon>
        <taxon>Marivirgaceae</taxon>
        <taxon>Marivirga</taxon>
    </lineage>
</organism>
<evidence type="ECO:0000259" key="6">
    <source>
        <dbReference type="Pfam" id="PF04357"/>
    </source>
</evidence>
<evidence type="ECO:0000313" key="8">
    <source>
        <dbReference type="Proteomes" id="UP000642920"/>
    </source>
</evidence>
<sequence>MNRILKYFLISIGVILLLLVGLILSLRLPYVQQKITNYATSYVSDKTETEVSIDRLYVTFLGAAQIEGIYLEDKQKDTLLYAKSILVDVEWKPLLDGFYHVKRVALEGVNANIHNSKDSTFNYQFLIDAFSDSTSNKKPATPDSTKEKSSIPFSIDKIYLADINASFKDITTTLKTSLSLTELETEVNSLDFDSLNFDVAHLNLNGVNFQYRQEQGSPPSEEESDVSLPHIKVGSIKLSDIKFNYDAVYDSLFVGGDWNKLEITTASLNLNKQQIKVERLLNQQQSFSLLLPTTDTTSAQSDSVNNNSDEPFTLPDWTIDVGEIDFNLRQLAINMGKPVKTKSFDANHLNYSHINLSSESLSFSSKQIKADELRFSAQDKNNFNLKQLKTDLDFNDKGISLIGLKLQANQTNIDGDIILQYNSFDELIEADLNKINANIQFKAGTKVALNDAYYFSPSLKKVAPYDSLAKHPIALYGQLKGNALKTDIEKLVVFYGEKSSINTKGSVERWMNADSIQVTLNDLTLNASTNDFSFFMPSDYPNHYPQKVELTGKGFYSPQKVSADANAVIDNYSQLDVKGFLNLTKKQDYKLDLKASKLALDKWLQDSISFEPTDVFVNAEGSGFKWPNLTTDASIIIPKFSYQQMDFDSLFLDLQVIKDSLNLNSKYKDNKLAYQLTANGKLDSTQQKITLDLNLDKLNLQTFGIADSLAYAQLHLNSDILLIDSSQYIDLKIERMSYADQTNFFTFDPLKLKVGNDADSSYISLEWEQISGEVKLNQPLNALSRIQYNAENILALELFNVDSTYKPVDVKVDIKAALSENVNALLNESLTFDPLRFHGEYLSKKKMLDFQLNLPQLTYQDISIDSLAMDIKADTNSLKLENTIKKIESGFINIYETSLLADVNQEQANFKLFMLDELSDSLFFINATAKEYNDSLNWKINPDRLLLNGSRWEVNDDNTFKFTDNKLRIESLRLKQGEQSLAIETIENENSNGLAIDFSQFRIENFISLLNPEEIILKGMLDGKFRLADYNNPLDFTADINLKNISVFDKDGGNLSLSAKQIENHKYDLKIDAKGPLDLEGGGWIDTNTESPTFDIDLEMLKLSLPFVTAFSEGFIKEASGTIAGNFKIKGNIDNFDYSGDIRFKDASVFSTDLNTQFKLPNEKLLLKNQTIHLDNFTVLDEQNNKMQLTGDIYTNELLNPDIQLELKANNFQLMNTDKSNNETYYGKVYVDANISWKGTLNRPKINSELTINDNTSFTYVVPPSTVDIIEREGIVRFRSPYEALDSLKVKGDSTSKNVDISGIELDALIKTDKNAQFKVVVDERRGDYLIISGESDLNLGLNEAGTINLTGNYLVNEGYYQLSLYDLVKRKFEIQSGSQVKWYGDPYEAGLDITANYQVETSPSTLMADPSSSSQTKSQYRQKVPFIVNLFINGSLSSPEITFGLNMPQDVRGTFGGQVYQQIQSINNNEAELNKQVFSLLVLNQFFPRGSSGTGPDSEVIARNSASQILTNQLNKISDQYIKGIDLSLDLDSYKDYESGTAKDRTQLGLSLSKSLFNNRFRVQIGSQVDLEGQQRQDQSATDILGNVLIEYLLTEDGTYKLTGYRKNEFEGLIEGQVTVTGLSVQFNKEFEQFKDLWNNRDEE</sequence>
<evidence type="ECO:0000256" key="4">
    <source>
        <dbReference type="ARBA" id="ARBA00023136"/>
    </source>
</evidence>
<feature type="domain" description="Translocation and assembly module TamB C-terminal" evidence="6">
    <location>
        <begin position="1176"/>
        <end position="1632"/>
    </location>
</feature>
<dbReference type="PANTHER" id="PTHR30441:SF8">
    <property type="entry name" value="DUF748 DOMAIN-CONTAINING PROTEIN"/>
    <property type="match status" value="1"/>
</dbReference>
<dbReference type="PANTHER" id="PTHR30441">
    <property type="entry name" value="DUF748 DOMAIN-CONTAINING PROTEIN"/>
    <property type="match status" value="1"/>
</dbReference>
<keyword evidence="4 5" id="KW-0472">Membrane</keyword>
<comment type="subcellular location">
    <subcellularLocation>
        <location evidence="1">Membrane</location>
        <topology evidence="1">Single-pass membrane protein</topology>
    </subcellularLocation>
</comment>
<evidence type="ECO:0000313" key="7">
    <source>
        <dbReference type="EMBL" id="MBL0764113.1"/>
    </source>
</evidence>
<keyword evidence="8" id="KW-1185">Reference proteome</keyword>
<dbReference type="GO" id="GO:0090313">
    <property type="term" value="P:regulation of protein targeting to membrane"/>
    <property type="evidence" value="ECO:0007669"/>
    <property type="project" value="TreeGrafter"/>
</dbReference>
<dbReference type="Pfam" id="PF04357">
    <property type="entry name" value="TamB"/>
    <property type="match status" value="1"/>
</dbReference>
<keyword evidence="2 5" id="KW-0812">Transmembrane</keyword>
<dbReference type="Proteomes" id="UP000642920">
    <property type="component" value="Unassembled WGS sequence"/>
</dbReference>
<dbReference type="InterPro" id="IPR007452">
    <property type="entry name" value="TamB_C"/>
</dbReference>
<proteinExistence type="predicted"/>
<dbReference type="RefSeq" id="WP_201917382.1">
    <property type="nucleotide sequence ID" value="NZ_JAERQG010000001.1"/>
</dbReference>
<evidence type="ECO:0000256" key="3">
    <source>
        <dbReference type="ARBA" id="ARBA00022989"/>
    </source>
</evidence>
<accession>A0A937AIB2</accession>
<comment type="caution">
    <text evidence="7">The sequence shown here is derived from an EMBL/GenBank/DDBJ whole genome shotgun (WGS) entry which is preliminary data.</text>
</comment>
<dbReference type="InterPro" id="IPR052894">
    <property type="entry name" value="AsmA-related"/>
</dbReference>
<dbReference type="EMBL" id="JAERQG010000001">
    <property type="protein sequence ID" value="MBL0764113.1"/>
    <property type="molecule type" value="Genomic_DNA"/>
</dbReference>
<keyword evidence="3 5" id="KW-1133">Transmembrane helix</keyword>
<dbReference type="InterPro" id="IPR008023">
    <property type="entry name" value="DUF748"/>
</dbReference>
<reference evidence="7" key="1">
    <citation type="submission" date="2021-01" db="EMBL/GenBank/DDBJ databases">
        <title>Marivirga sp. nov., isolated from intertidal surface sediments.</title>
        <authorList>
            <person name="Zhang M."/>
        </authorList>
    </citation>
    <scope>NUCLEOTIDE SEQUENCE</scope>
    <source>
        <strain evidence="7">SM1354</strain>
    </source>
</reference>
<gene>
    <name evidence="7" type="ORF">JKP34_02540</name>
</gene>
<evidence type="ECO:0000256" key="1">
    <source>
        <dbReference type="ARBA" id="ARBA00004167"/>
    </source>
</evidence>
<evidence type="ECO:0000256" key="5">
    <source>
        <dbReference type="SAM" id="Phobius"/>
    </source>
</evidence>